<dbReference type="SFLD" id="SFLDS00003">
    <property type="entry name" value="Haloacid_Dehalogenase"/>
    <property type="match status" value="1"/>
</dbReference>
<accession>A0A414YEP0</accession>
<dbReference type="InterPro" id="IPR006439">
    <property type="entry name" value="HAD-SF_hydro_IA"/>
</dbReference>
<dbReference type="NCBIfam" id="TIGR01509">
    <property type="entry name" value="HAD-SF-IA-v3"/>
    <property type="match status" value="1"/>
</dbReference>
<sequence length="203" mass="24209">MIKNLIFDFGKVLVDYEYFETLDQIFKTHEQAEEFYHLLIDGKWNENMDRGDSFEETFCKMQQIMPQYKEEIATVAQRFNDFVRGEKEGMRTLLTQLKAEGYHLYGLSNWCTKVHETMAQYPIFQLLEGQVISSEEKIIKPDRAIYERICQKYNLKPEECLFADDRIENVEAAQRFGMQAICFEDAAQYERELRKILSEERTM</sequence>
<dbReference type="InterPro" id="IPR023198">
    <property type="entry name" value="PGP-like_dom2"/>
</dbReference>
<evidence type="ECO:0000313" key="2">
    <source>
        <dbReference type="EMBL" id="RHH84546.1"/>
    </source>
</evidence>
<dbReference type="InterPro" id="IPR023214">
    <property type="entry name" value="HAD_sf"/>
</dbReference>
<dbReference type="CDD" id="cd02603">
    <property type="entry name" value="HAD_sEH-N_like"/>
    <property type="match status" value="1"/>
</dbReference>
<protein>
    <submittedName>
        <fullName evidence="2">HAD family phosphatase</fullName>
    </submittedName>
</protein>
<dbReference type="InterPro" id="IPR036412">
    <property type="entry name" value="HAD-like_sf"/>
</dbReference>
<dbReference type="SFLD" id="SFLDG01129">
    <property type="entry name" value="C1.5:_HAD__Beta-PGM__Phosphata"/>
    <property type="match status" value="1"/>
</dbReference>
<dbReference type="Proteomes" id="UP001208620">
    <property type="component" value="Unassembled WGS sequence"/>
</dbReference>
<evidence type="ECO:0000313" key="1">
    <source>
        <dbReference type="EMBL" id="MCW4138045.1"/>
    </source>
</evidence>
<dbReference type="PRINTS" id="PR00413">
    <property type="entry name" value="HADHALOGNASE"/>
</dbReference>
<dbReference type="Gene3D" id="1.10.150.240">
    <property type="entry name" value="Putative phosphatase, domain 2"/>
    <property type="match status" value="1"/>
</dbReference>
<dbReference type="SUPFAM" id="SSF56784">
    <property type="entry name" value="HAD-like"/>
    <property type="match status" value="1"/>
</dbReference>
<dbReference type="EMBL" id="QRKB01000003">
    <property type="protein sequence ID" value="RHH84546.1"/>
    <property type="molecule type" value="Genomic_DNA"/>
</dbReference>
<gene>
    <name evidence="2" type="ORF">DW192_02960</name>
    <name evidence="1" type="ORF">ONT01_09700</name>
</gene>
<reference evidence="2 3" key="1">
    <citation type="submission" date="2018-08" db="EMBL/GenBank/DDBJ databases">
        <title>A genome reference for cultivated species of the human gut microbiota.</title>
        <authorList>
            <person name="Zou Y."/>
            <person name="Xue W."/>
            <person name="Luo G."/>
        </authorList>
    </citation>
    <scope>NUCLEOTIDE SEQUENCE [LARGE SCALE GENOMIC DNA]</scope>
    <source>
        <strain evidence="2 3">AM16-54</strain>
    </source>
</reference>
<dbReference type="PANTHER" id="PTHR43611:SF3">
    <property type="entry name" value="FLAVIN MONONUCLEOTIDE HYDROLASE 1, CHLOROPLATIC"/>
    <property type="match status" value="1"/>
</dbReference>
<evidence type="ECO:0000313" key="3">
    <source>
        <dbReference type="Proteomes" id="UP000284548"/>
    </source>
</evidence>
<dbReference type="AlphaFoldDB" id="A0A414YEP0"/>
<dbReference type="PANTHER" id="PTHR43611">
    <property type="entry name" value="ALPHA-D-GLUCOSE 1-PHOSPHATE PHOSPHATASE"/>
    <property type="match status" value="1"/>
</dbReference>
<proteinExistence type="predicted"/>
<name>A0A414YEP0_9BACT</name>
<dbReference type="Pfam" id="PF00702">
    <property type="entry name" value="Hydrolase"/>
    <property type="match status" value="1"/>
</dbReference>
<dbReference type="EMBL" id="JAPDVD010000001">
    <property type="protein sequence ID" value="MCW4138045.1"/>
    <property type="molecule type" value="Genomic_DNA"/>
</dbReference>
<dbReference type="RefSeq" id="WP_118253749.1">
    <property type="nucleotide sequence ID" value="NZ_CP156891.1"/>
</dbReference>
<dbReference type="Gene3D" id="3.40.50.1000">
    <property type="entry name" value="HAD superfamily/HAD-like"/>
    <property type="match status" value="1"/>
</dbReference>
<reference evidence="1" key="2">
    <citation type="submission" date="2022-11" db="EMBL/GenBank/DDBJ databases">
        <title>Genomic repertoires linked with pathogenic potency of arthritogenic Prevotella copri isolated from the gut of rheumatoid arthritis patients.</title>
        <authorList>
            <person name="Nii T."/>
            <person name="Maeda Y."/>
            <person name="Motooka D."/>
            <person name="Naito M."/>
            <person name="Matsumoto Y."/>
            <person name="Ogawa T."/>
            <person name="Oguro-Igashira E."/>
            <person name="Kishikawa T."/>
            <person name="Yamashita M."/>
            <person name="Koizumi S."/>
            <person name="Kurakawa T."/>
            <person name="Okumura R."/>
            <person name="Kayama H."/>
            <person name="Murakami M."/>
            <person name="Sakaguchi T."/>
            <person name="Das B."/>
            <person name="Nakamura S."/>
            <person name="Okada Y."/>
            <person name="Kumanogoh A."/>
            <person name="Takeda K."/>
        </authorList>
    </citation>
    <scope>NUCLEOTIDE SEQUENCE</scope>
    <source>
        <strain evidence="1">H105_2-2</strain>
    </source>
</reference>
<comment type="caution">
    <text evidence="2">The sequence shown here is derived from an EMBL/GenBank/DDBJ whole genome shotgun (WGS) entry which is preliminary data.</text>
</comment>
<organism evidence="2 3">
    <name type="scientific">Segatella copri</name>
    <dbReference type="NCBI Taxonomy" id="165179"/>
    <lineage>
        <taxon>Bacteria</taxon>
        <taxon>Pseudomonadati</taxon>
        <taxon>Bacteroidota</taxon>
        <taxon>Bacteroidia</taxon>
        <taxon>Bacteroidales</taxon>
        <taxon>Prevotellaceae</taxon>
        <taxon>Segatella</taxon>
    </lineage>
</organism>
<dbReference type="Proteomes" id="UP000284548">
    <property type="component" value="Unassembled WGS sequence"/>
</dbReference>